<reference evidence="4" key="1">
    <citation type="submission" date="2023-03" db="EMBL/GenBank/DDBJ databases">
        <title>Complete genome of Cladonia borealis.</title>
        <authorList>
            <person name="Park H."/>
        </authorList>
    </citation>
    <scope>NUCLEOTIDE SEQUENCE</scope>
    <source>
        <strain evidence="4">ANT050790</strain>
    </source>
</reference>
<dbReference type="AlphaFoldDB" id="A0AA39V8G6"/>
<dbReference type="Proteomes" id="UP001166286">
    <property type="component" value="Unassembled WGS sequence"/>
</dbReference>
<sequence length="487" mass="54517">MATGKLLECPFCSFTHSDDYLLSYHVETSHPETGRPSPFTVSESANGRQEDGGSSDEQEGAKDGDPDYIECQCGEFCLLAEFQSHLDMHYAEGTSFDETRRTSADLAVPGSTLYHGRAKSPAMESPPPAPVKEVVSASSHSVTIRTRPKDSSRVRSGKHHNVVQDFFDVLRGSPAPAPKKFTKQITPKEPQRLGKAELGPHADEERMPEWLRRQLEHGARITIINNIGPDGRLTRTESIANEYRQIIPVLAQLCEQDPSVSRVYFCNPNVTHVVKMAKEGGFCGYRNIQMMISYIRDARSEGYQLFQKRLPSVLQLQDMIEDAWAQGFNSMGKVETGGIRGTRKYIGTPEAQALLQSLNIGCKAEAYNDDRELPVQHQLLRAIEQYFLDSQPNLNHKVCRTTLPPMYFQHPGHSLTIIGLEVRANGSRNLLVFDPMFKPSPGINRLIGAQFRTAAPEKLLKAYRRGESILRKYESFEVLKLTARVPG</sequence>
<feature type="domain" description="UFSP1/2/DUB catalytic" evidence="3">
    <location>
        <begin position="261"/>
        <end position="478"/>
    </location>
</feature>
<feature type="region of interest" description="Disordered" evidence="2">
    <location>
        <begin position="116"/>
        <end position="157"/>
    </location>
</feature>
<dbReference type="GO" id="GO:0016787">
    <property type="term" value="F:hydrolase activity"/>
    <property type="evidence" value="ECO:0007669"/>
    <property type="project" value="UniProtKB-KW"/>
</dbReference>
<keyword evidence="5" id="KW-1185">Reference proteome</keyword>
<protein>
    <recommendedName>
        <fullName evidence="3">UFSP1/2/DUB catalytic domain-containing protein</fullName>
    </recommendedName>
</protein>
<evidence type="ECO:0000313" key="4">
    <source>
        <dbReference type="EMBL" id="KAK0512670.1"/>
    </source>
</evidence>
<gene>
    <name evidence="4" type="ORF">JMJ35_004687</name>
</gene>
<dbReference type="Gene3D" id="3.90.70.130">
    <property type="match status" value="1"/>
</dbReference>
<name>A0AA39V8G6_9LECA</name>
<dbReference type="InterPro" id="IPR012462">
    <property type="entry name" value="UFSP1/2_DUB_cat"/>
</dbReference>
<evidence type="ECO:0000256" key="1">
    <source>
        <dbReference type="ARBA" id="ARBA00022801"/>
    </source>
</evidence>
<organism evidence="4 5">
    <name type="scientific">Cladonia borealis</name>
    <dbReference type="NCBI Taxonomy" id="184061"/>
    <lineage>
        <taxon>Eukaryota</taxon>
        <taxon>Fungi</taxon>
        <taxon>Dikarya</taxon>
        <taxon>Ascomycota</taxon>
        <taxon>Pezizomycotina</taxon>
        <taxon>Lecanoromycetes</taxon>
        <taxon>OSLEUM clade</taxon>
        <taxon>Lecanoromycetidae</taxon>
        <taxon>Lecanorales</taxon>
        <taxon>Lecanorineae</taxon>
        <taxon>Cladoniaceae</taxon>
        <taxon>Cladonia</taxon>
    </lineage>
</organism>
<comment type="caution">
    <text evidence="4">The sequence shown here is derived from an EMBL/GenBank/DDBJ whole genome shotgun (WGS) entry which is preliminary data.</text>
</comment>
<accession>A0AA39V8G6</accession>
<proteinExistence type="predicted"/>
<evidence type="ECO:0000259" key="3">
    <source>
        <dbReference type="Pfam" id="PF07910"/>
    </source>
</evidence>
<feature type="region of interest" description="Disordered" evidence="2">
    <location>
        <begin position="28"/>
        <end position="65"/>
    </location>
</feature>
<dbReference type="Pfam" id="PF07910">
    <property type="entry name" value="Peptidase_C78"/>
    <property type="match status" value="1"/>
</dbReference>
<evidence type="ECO:0000256" key="2">
    <source>
        <dbReference type="SAM" id="MobiDB-lite"/>
    </source>
</evidence>
<dbReference type="EMBL" id="JAFEKC020000009">
    <property type="protein sequence ID" value="KAK0512670.1"/>
    <property type="molecule type" value="Genomic_DNA"/>
</dbReference>
<keyword evidence="1" id="KW-0378">Hydrolase</keyword>
<evidence type="ECO:0000313" key="5">
    <source>
        <dbReference type="Proteomes" id="UP001166286"/>
    </source>
</evidence>